<dbReference type="PANTHER" id="PTHR31901:SF9">
    <property type="entry name" value="GH3 DOMAIN-CONTAINING PROTEIN"/>
    <property type="match status" value="1"/>
</dbReference>
<feature type="domain" description="GH3 C-terminal" evidence="2">
    <location>
        <begin position="330"/>
        <end position="441"/>
    </location>
</feature>
<evidence type="ECO:0000313" key="3">
    <source>
        <dbReference type="EMBL" id="MPM32674.1"/>
    </source>
</evidence>
<dbReference type="GO" id="GO:0016881">
    <property type="term" value="F:acid-amino acid ligase activity"/>
    <property type="evidence" value="ECO:0007669"/>
    <property type="project" value="TreeGrafter"/>
</dbReference>
<evidence type="ECO:0000259" key="1">
    <source>
        <dbReference type="Pfam" id="PF23571"/>
    </source>
</evidence>
<comment type="caution">
    <text evidence="3">The sequence shown here is derived from an EMBL/GenBank/DDBJ whole genome shotgun (WGS) entry which is preliminary data.</text>
</comment>
<dbReference type="Pfam" id="PF23571">
    <property type="entry name" value="GH3_M"/>
    <property type="match status" value="1"/>
</dbReference>
<accession>A0A644Z3G9</accession>
<dbReference type="InterPro" id="IPR055378">
    <property type="entry name" value="GH3_C"/>
</dbReference>
<sequence>MSYESYAGRVPLRSYDMFESYIERVRRGEQDVLWDTPVAWFAKSSGTSSAKSKFIPVTSESLNTCHYAGMRKMLATYIRNTPSSGIFDGDALTLGGSVTPDELGSGTTKYGDLSAILLSNSPFWVELRRVPDKKTALIADFEEKVVHICRNAHKYNVTNFSGVPSWNLVLMKRILEFTGKTDLHEVWPNLELFMHGGINFEPYRREYRNIISGNMNYMENYNASEGYFAFQDEPGDNSMLLLTDNGIFYEFIPLDKLEKAINGSFTSFETIGTIRTGINYALVITTNGGLWRYLIGDSIMFTSLKPHKFIITGRTQLYINAFGEELMIHNAEKALSEACRIHDASVSNYTVAPVFMADGNKGYHQWLIEFSAEPYNLAEFTETLDNELRKANSDYDAKRHNNTTMQMLQIVPVKKGVFYKWMLSRGKLGGQNKVPRLSNTRTYVTELLEINNQENE</sequence>
<name>A0A644Z3G9_9ZZZZ</name>
<protein>
    <recommendedName>
        <fullName evidence="4">GH3 auxin-responsive promoter</fullName>
    </recommendedName>
</protein>
<dbReference type="Pfam" id="PF03321">
    <property type="entry name" value="GH3"/>
    <property type="match status" value="1"/>
</dbReference>
<dbReference type="InterPro" id="IPR004993">
    <property type="entry name" value="GH3"/>
</dbReference>
<gene>
    <name evidence="3" type="ORF">SDC9_79239</name>
</gene>
<dbReference type="Pfam" id="PF23572">
    <property type="entry name" value="GH3_C"/>
    <property type="match status" value="1"/>
</dbReference>
<organism evidence="3">
    <name type="scientific">bioreactor metagenome</name>
    <dbReference type="NCBI Taxonomy" id="1076179"/>
    <lineage>
        <taxon>unclassified sequences</taxon>
        <taxon>metagenomes</taxon>
        <taxon>ecological metagenomes</taxon>
    </lineage>
</organism>
<dbReference type="GO" id="GO:0005737">
    <property type="term" value="C:cytoplasm"/>
    <property type="evidence" value="ECO:0007669"/>
    <property type="project" value="TreeGrafter"/>
</dbReference>
<evidence type="ECO:0000259" key="2">
    <source>
        <dbReference type="Pfam" id="PF23572"/>
    </source>
</evidence>
<evidence type="ECO:0008006" key="4">
    <source>
        <dbReference type="Google" id="ProtNLM"/>
    </source>
</evidence>
<dbReference type="PANTHER" id="PTHR31901">
    <property type="entry name" value="GH3 DOMAIN-CONTAINING PROTEIN"/>
    <property type="match status" value="1"/>
</dbReference>
<feature type="domain" description="GH3 middle" evidence="1">
    <location>
        <begin position="241"/>
        <end position="308"/>
    </location>
</feature>
<dbReference type="AlphaFoldDB" id="A0A644Z3G9"/>
<dbReference type="InterPro" id="IPR055377">
    <property type="entry name" value="GH3_M"/>
</dbReference>
<proteinExistence type="predicted"/>
<reference evidence="3" key="1">
    <citation type="submission" date="2019-08" db="EMBL/GenBank/DDBJ databases">
        <authorList>
            <person name="Kucharzyk K."/>
            <person name="Murdoch R.W."/>
            <person name="Higgins S."/>
            <person name="Loffler F."/>
        </authorList>
    </citation>
    <scope>NUCLEOTIDE SEQUENCE</scope>
</reference>
<dbReference type="EMBL" id="VSSQ01006432">
    <property type="protein sequence ID" value="MPM32674.1"/>
    <property type="molecule type" value="Genomic_DNA"/>
</dbReference>